<evidence type="ECO:0000259" key="1">
    <source>
        <dbReference type="Pfam" id="PF13701"/>
    </source>
</evidence>
<dbReference type="Proteomes" id="UP001596356">
    <property type="component" value="Unassembled WGS sequence"/>
</dbReference>
<sequence>MKKTTGFYPSVQVDTAPVSAAGSAGGVLLTTAAEVTGLSPAMARALDGWRKPAAVHHPAKVLTDLAVTLALGGDCLADAAVIRSEADVYGPVGSEATISRTITALAADAHRVLKQVAAARRAARAPAWALAGERAPTHGVTATDPLIVDLDATLITAHSDKEEAKPTFKKGFGFHPLCAFVDHGPDGTGEPLAMQLRPGNAGSNTAADHIQVTRDALKQLPGINPARPGRKVLIRTDGGGGTQEYTRWLARRGVSYSVGFTLPACLPELYRLIPAKAWQAALNADGEVREGADVVELTGLLTFRGLLSGWPAGMRVIVRRERPHPGAQLRFDDVDGYRLTAFATNTTRGQLANLELRHRRRARCEDRIRIAKDTGLRNLPLKGFTANQIWCAIVMLAADLIAWTQLIGFDAEHEARRWEKKLRLRVFTIPAAIARHSRRILLHIKETAANADLVITAWKRLHDPAPAATAPAATAPG</sequence>
<evidence type="ECO:0000313" key="2">
    <source>
        <dbReference type="EMBL" id="MFC6714403.1"/>
    </source>
</evidence>
<dbReference type="InterPro" id="IPR047960">
    <property type="entry name" value="Transpos_IS1380"/>
</dbReference>
<keyword evidence="3" id="KW-1185">Reference proteome</keyword>
<proteinExistence type="predicted"/>
<name>A0ABW2AU27_9MICO</name>
<reference evidence="3" key="1">
    <citation type="journal article" date="2019" name="Int. J. Syst. Evol. Microbiol.">
        <title>The Global Catalogue of Microorganisms (GCM) 10K type strain sequencing project: providing services to taxonomists for standard genome sequencing and annotation.</title>
        <authorList>
            <consortium name="The Broad Institute Genomics Platform"/>
            <consortium name="The Broad Institute Genome Sequencing Center for Infectious Disease"/>
            <person name="Wu L."/>
            <person name="Ma J."/>
        </authorList>
    </citation>
    <scope>NUCLEOTIDE SEQUENCE [LARGE SCALE GENOMIC DNA]</scope>
    <source>
        <strain evidence="3">NBRC 106593</strain>
    </source>
</reference>
<dbReference type="RefSeq" id="WP_377822805.1">
    <property type="nucleotide sequence ID" value="NZ_JBHSWJ010000002.1"/>
</dbReference>
<dbReference type="Pfam" id="PF13701">
    <property type="entry name" value="DDE_Tnp_1_4"/>
    <property type="match status" value="1"/>
</dbReference>
<accession>A0ABW2AU27</accession>
<feature type="domain" description="Transposase DDE" evidence="1">
    <location>
        <begin position="6"/>
        <end position="462"/>
    </location>
</feature>
<organism evidence="2 3">
    <name type="scientific">Branchiibius cervicis</name>
    <dbReference type="NCBI Taxonomy" id="908252"/>
    <lineage>
        <taxon>Bacteria</taxon>
        <taxon>Bacillati</taxon>
        <taxon>Actinomycetota</taxon>
        <taxon>Actinomycetes</taxon>
        <taxon>Micrococcales</taxon>
        <taxon>Dermacoccaceae</taxon>
        <taxon>Branchiibius</taxon>
    </lineage>
</organism>
<protein>
    <submittedName>
        <fullName evidence="2">IS1380 family transposase</fullName>
    </submittedName>
</protein>
<dbReference type="NCBIfam" id="NF033539">
    <property type="entry name" value="transpos_IS1380"/>
    <property type="match status" value="1"/>
</dbReference>
<dbReference type="EMBL" id="JBHSWJ010000002">
    <property type="protein sequence ID" value="MFC6714403.1"/>
    <property type="molecule type" value="Genomic_DNA"/>
</dbReference>
<comment type="caution">
    <text evidence="2">The sequence shown here is derived from an EMBL/GenBank/DDBJ whole genome shotgun (WGS) entry which is preliminary data.</text>
</comment>
<evidence type="ECO:0000313" key="3">
    <source>
        <dbReference type="Proteomes" id="UP001596356"/>
    </source>
</evidence>
<dbReference type="InterPro" id="IPR025668">
    <property type="entry name" value="Tnp_DDE_dom"/>
</dbReference>
<gene>
    <name evidence="2" type="ORF">ACFQBT_11470</name>
</gene>